<dbReference type="EMBL" id="CBTJ020000020">
    <property type="protein sequence ID" value="CDI01393.1"/>
    <property type="molecule type" value="Genomic_DNA"/>
</dbReference>
<dbReference type="Pfam" id="PF17957">
    <property type="entry name" value="Big_7"/>
    <property type="match status" value="1"/>
</dbReference>
<feature type="signal peptide" evidence="1">
    <location>
        <begin position="1"/>
        <end position="23"/>
    </location>
</feature>
<organism evidence="2 3">
    <name type="scientific">Candidatus Competibacter denitrificans Run_A_D11</name>
    <dbReference type="NCBI Taxonomy" id="1400863"/>
    <lineage>
        <taxon>Bacteria</taxon>
        <taxon>Pseudomonadati</taxon>
        <taxon>Pseudomonadota</taxon>
        <taxon>Gammaproteobacteria</taxon>
        <taxon>Candidatus Competibacteraceae</taxon>
        <taxon>Candidatus Competibacter</taxon>
    </lineage>
</organism>
<dbReference type="AlphaFoldDB" id="W6MBM0"/>
<evidence type="ECO:0000256" key="1">
    <source>
        <dbReference type="SAM" id="SignalP"/>
    </source>
</evidence>
<evidence type="ECO:0000313" key="2">
    <source>
        <dbReference type="EMBL" id="CDI01393.1"/>
    </source>
</evidence>
<dbReference type="RefSeq" id="WP_048670491.1">
    <property type="nucleotide sequence ID" value="NZ_CBTJ020000020.1"/>
</dbReference>
<dbReference type="InterPro" id="IPR013783">
    <property type="entry name" value="Ig-like_fold"/>
</dbReference>
<reference evidence="2" key="1">
    <citation type="submission" date="2013-07" db="EMBL/GenBank/DDBJ databases">
        <authorList>
            <person name="McIlroy S."/>
        </authorList>
    </citation>
    <scope>NUCLEOTIDE SEQUENCE [LARGE SCALE GENOMIC DNA]</scope>
    <source>
        <strain evidence="2">Run_A_D11</strain>
    </source>
</reference>
<dbReference type="Proteomes" id="UP000035760">
    <property type="component" value="Unassembled WGS sequence"/>
</dbReference>
<dbReference type="STRING" id="1400863.BN873_150181"/>
<protein>
    <submittedName>
        <fullName evidence="2">Uncharacterized protein</fullName>
    </submittedName>
</protein>
<gene>
    <name evidence="2" type="ORF">BN873_150181</name>
</gene>
<reference evidence="2" key="2">
    <citation type="submission" date="2014-03" db="EMBL/GenBank/DDBJ databases">
        <title>Candidatus Competibacter-lineage genomes retrieved from metagenomes reveal functional metabolic diversity.</title>
        <authorList>
            <person name="McIlroy S.J."/>
            <person name="Albertsen M."/>
            <person name="Andresen E.K."/>
            <person name="Saunders A.M."/>
            <person name="Kristiansen R."/>
            <person name="Stokholm-Bjerregaard M."/>
            <person name="Nielsen K.L."/>
            <person name="Nielsen P.H."/>
        </authorList>
    </citation>
    <scope>NUCLEOTIDE SEQUENCE</scope>
    <source>
        <strain evidence="2">Run_A_D11</strain>
    </source>
</reference>
<keyword evidence="3" id="KW-1185">Reference proteome</keyword>
<dbReference type="Gene3D" id="2.60.40.10">
    <property type="entry name" value="Immunoglobulins"/>
    <property type="match status" value="1"/>
</dbReference>
<proteinExistence type="predicted"/>
<evidence type="ECO:0000313" key="3">
    <source>
        <dbReference type="Proteomes" id="UP000035760"/>
    </source>
</evidence>
<comment type="caution">
    <text evidence="2">The sequence shown here is derived from an EMBL/GenBank/DDBJ whole genome shotgun (WGS) entry which is preliminary data.</text>
</comment>
<accession>W6MBM0</accession>
<sequence length="198" mass="21183">MKAILTNAILAVCLTFFTHTALAQAPADTILVIEQPTINSTYTGVANLRGWAVSINGIDHIELFVDGTLKSNIPSGSLRTDVGSAYPTYPGSDQSGFSMAFNYSDLTPGQHTMLIRAVDTRGNAKAETISFFTVHFDVPGNFLTDPNKVSLKSAIVGVGPNGRSISIKNLQVDGKPYTVLLDWNTGSQDFTITQLSSP</sequence>
<name>W6MBM0_9GAMM</name>
<keyword evidence="1" id="KW-0732">Signal</keyword>
<dbReference type="OrthoDB" id="5722695at2"/>
<feature type="chain" id="PRO_5004880401" evidence="1">
    <location>
        <begin position="24"/>
        <end position="198"/>
    </location>
</feature>